<feature type="domain" description="DUF3823" evidence="2">
    <location>
        <begin position="32"/>
        <end position="123"/>
    </location>
</feature>
<gene>
    <name evidence="4" type="ORF">ACFFK8_01715</name>
</gene>
<keyword evidence="5" id="KW-1185">Reference proteome</keyword>
<evidence type="ECO:0000259" key="2">
    <source>
        <dbReference type="Pfam" id="PF12866"/>
    </source>
</evidence>
<dbReference type="RefSeq" id="WP_084567339.1">
    <property type="nucleotide sequence ID" value="NZ_JADU01000011.1"/>
</dbReference>
<feature type="domain" description="DUF3823" evidence="3">
    <location>
        <begin position="127"/>
        <end position="223"/>
    </location>
</feature>
<evidence type="ECO:0000313" key="4">
    <source>
        <dbReference type="EMBL" id="MFB9896573.1"/>
    </source>
</evidence>
<dbReference type="EMBL" id="JBHLZF010000001">
    <property type="protein sequence ID" value="MFB9896573.1"/>
    <property type="molecule type" value="Genomic_DNA"/>
</dbReference>
<dbReference type="Gene3D" id="2.60.40.1120">
    <property type="entry name" value="Carboxypeptidase-like, regulatory domain"/>
    <property type="match status" value="1"/>
</dbReference>
<dbReference type="Pfam" id="PF12866">
    <property type="entry name" value="DUF3823"/>
    <property type="match status" value="1"/>
</dbReference>
<name>A0ABV5ZGT2_9BACT</name>
<keyword evidence="1" id="KW-0732">Signal</keyword>
<evidence type="ECO:0000313" key="5">
    <source>
        <dbReference type="Proteomes" id="UP001589688"/>
    </source>
</evidence>
<protein>
    <submittedName>
        <fullName evidence="4">DUF3823 domain-containing protein</fullName>
    </submittedName>
</protein>
<evidence type="ECO:0000256" key="1">
    <source>
        <dbReference type="SAM" id="SignalP"/>
    </source>
</evidence>
<dbReference type="Gene3D" id="2.60.40.2060">
    <property type="match status" value="1"/>
</dbReference>
<feature type="chain" id="PRO_5046869835" evidence="1">
    <location>
        <begin position="24"/>
        <end position="229"/>
    </location>
</feature>
<dbReference type="Proteomes" id="UP001589688">
    <property type="component" value="Unassembled WGS sequence"/>
</dbReference>
<proteinExistence type="predicted"/>
<evidence type="ECO:0000259" key="3">
    <source>
        <dbReference type="Pfam" id="PF18003"/>
    </source>
</evidence>
<feature type="signal peptide" evidence="1">
    <location>
        <begin position="1"/>
        <end position="23"/>
    </location>
</feature>
<comment type="caution">
    <text evidence="4">The sequence shown here is derived from an EMBL/GenBank/DDBJ whole genome shotgun (WGS) entry which is preliminary data.</text>
</comment>
<accession>A0ABV5ZGT2</accession>
<sequence length="229" mass="25479">MKKTIFHTLFIAATAILLGSCSADNMEAPYCHITGKICYNGEVIGVRGSGSNQLTPTVQIEVWESGYGKEAALDVNVKQDGTFSTYVYPGAKRIITKRDVGPWEQTDTMRITVTGNKEIDLEVKPYFTISNVNYTYNESANTLTASFHVSQIDEEATIKSMGVLVNNTYFVDMANYKGSKTGNGQAGDVSFTINLSEMKNKYHALYARVFVKSDKSSYECYSTLPYHIW</sequence>
<dbReference type="InterPro" id="IPR041186">
    <property type="entry name" value="DUF3823_C"/>
</dbReference>
<dbReference type="Pfam" id="PF18003">
    <property type="entry name" value="DUF3823_C"/>
    <property type="match status" value="1"/>
</dbReference>
<dbReference type="PROSITE" id="PS51257">
    <property type="entry name" value="PROKAR_LIPOPROTEIN"/>
    <property type="match status" value="1"/>
</dbReference>
<dbReference type="InterPro" id="IPR024278">
    <property type="entry name" value="DUF3823_N"/>
</dbReference>
<organism evidence="4 5">
    <name type="scientific">Hallella seregens ATCC 51272</name>
    <dbReference type="NCBI Taxonomy" id="1336250"/>
    <lineage>
        <taxon>Bacteria</taxon>
        <taxon>Pseudomonadati</taxon>
        <taxon>Bacteroidota</taxon>
        <taxon>Bacteroidia</taxon>
        <taxon>Bacteroidales</taxon>
        <taxon>Prevotellaceae</taxon>
        <taxon>Hallella</taxon>
    </lineage>
</organism>
<reference evidence="4 5" key="1">
    <citation type="submission" date="2024-09" db="EMBL/GenBank/DDBJ databases">
        <authorList>
            <person name="Sun Q."/>
            <person name="Mori K."/>
        </authorList>
    </citation>
    <scope>NUCLEOTIDE SEQUENCE [LARGE SCALE GENOMIC DNA]</scope>
    <source>
        <strain evidence="4 5">ATCC 51272</strain>
    </source>
</reference>